<name>A0A835Q3X9_VANPL</name>
<dbReference type="PANTHER" id="PTHR46775:SF1">
    <property type="entry name" value="FLOCCULATION PROTEIN (DUF1296)"/>
    <property type="match status" value="1"/>
</dbReference>
<feature type="compositionally biased region" description="Polar residues" evidence="1">
    <location>
        <begin position="244"/>
        <end position="254"/>
    </location>
</feature>
<evidence type="ECO:0000256" key="2">
    <source>
        <dbReference type="SAM" id="Phobius"/>
    </source>
</evidence>
<evidence type="ECO:0000313" key="3">
    <source>
        <dbReference type="EMBL" id="KAG0463711.1"/>
    </source>
</evidence>
<dbReference type="Proteomes" id="UP000636800">
    <property type="component" value="Chromosome 10"/>
</dbReference>
<organism evidence="3 4">
    <name type="scientific">Vanilla planifolia</name>
    <name type="common">Vanilla</name>
    <dbReference type="NCBI Taxonomy" id="51239"/>
    <lineage>
        <taxon>Eukaryota</taxon>
        <taxon>Viridiplantae</taxon>
        <taxon>Streptophyta</taxon>
        <taxon>Embryophyta</taxon>
        <taxon>Tracheophyta</taxon>
        <taxon>Spermatophyta</taxon>
        <taxon>Magnoliopsida</taxon>
        <taxon>Liliopsida</taxon>
        <taxon>Asparagales</taxon>
        <taxon>Orchidaceae</taxon>
        <taxon>Vanilloideae</taxon>
        <taxon>Vanilleae</taxon>
        <taxon>Vanilla</taxon>
    </lineage>
</organism>
<comment type="caution">
    <text evidence="3">The sequence shown here is derived from an EMBL/GenBank/DDBJ whole genome shotgun (WGS) entry which is preliminary data.</text>
</comment>
<gene>
    <name evidence="3" type="ORF">HPP92_019780</name>
</gene>
<dbReference type="PANTHER" id="PTHR46775">
    <property type="entry name" value="FLOCCULATION PROTEIN (DUF1296)"/>
    <property type="match status" value="1"/>
</dbReference>
<evidence type="ECO:0000313" key="4">
    <source>
        <dbReference type="Proteomes" id="UP000636800"/>
    </source>
</evidence>
<proteinExistence type="predicted"/>
<keyword evidence="2" id="KW-1133">Transmembrane helix</keyword>
<dbReference type="OrthoDB" id="64767at2759"/>
<protein>
    <submittedName>
        <fullName evidence="3">Uncharacterized protein</fullName>
    </submittedName>
</protein>
<sequence length="254" mass="28055">MQFLKSHNLSIHLQITMLLSFDLVLMVMVVSLPSLPLVLLPNTMVASQFYLLRLSRLLKRVVILWFFFNWTNPFSQPRQCCCIPPAASIWNHLSPPLRTLVPQYPVSQYKPASNSAPTGQATYAISPAGYNSAVSGASSTGNEDLSSSHFKENNVFIAGRQNLQSEGSAIWISPWQRHPYLTGQFFLQCPPHGQPVAFAPAQAVHHARFRGVYPTQSVATGTVHPLLQQSQPTGISPGCRSTAGVYQQPQRISD</sequence>
<accession>A0A835Q3X9</accession>
<keyword evidence="2" id="KW-0812">Transmembrane</keyword>
<feature type="region of interest" description="Disordered" evidence="1">
    <location>
        <begin position="230"/>
        <end position="254"/>
    </location>
</feature>
<evidence type="ECO:0000256" key="1">
    <source>
        <dbReference type="SAM" id="MobiDB-lite"/>
    </source>
</evidence>
<dbReference type="AlphaFoldDB" id="A0A835Q3X9"/>
<dbReference type="InterPro" id="IPR044277">
    <property type="entry name" value="GIP1"/>
</dbReference>
<keyword evidence="4" id="KW-1185">Reference proteome</keyword>
<keyword evidence="2" id="KW-0472">Membrane</keyword>
<reference evidence="3 4" key="1">
    <citation type="journal article" date="2020" name="Nat. Food">
        <title>A phased Vanilla planifolia genome enables genetic improvement of flavour and production.</title>
        <authorList>
            <person name="Hasing T."/>
            <person name="Tang H."/>
            <person name="Brym M."/>
            <person name="Khazi F."/>
            <person name="Huang T."/>
            <person name="Chambers A.H."/>
        </authorList>
    </citation>
    <scope>NUCLEOTIDE SEQUENCE [LARGE SCALE GENOMIC DNA]</scope>
    <source>
        <tissue evidence="3">Leaf</tissue>
    </source>
</reference>
<feature type="transmembrane region" description="Helical" evidence="2">
    <location>
        <begin position="12"/>
        <end position="30"/>
    </location>
</feature>
<dbReference type="GO" id="GO:0051082">
    <property type="term" value="F:unfolded protein binding"/>
    <property type="evidence" value="ECO:0007669"/>
    <property type="project" value="TreeGrafter"/>
</dbReference>
<dbReference type="EMBL" id="JADCNL010000010">
    <property type="protein sequence ID" value="KAG0463711.1"/>
    <property type="molecule type" value="Genomic_DNA"/>
</dbReference>